<keyword evidence="3" id="KW-1185">Reference proteome</keyword>
<evidence type="ECO:0000313" key="3">
    <source>
        <dbReference type="Proteomes" id="UP000823388"/>
    </source>
</evidence>
<reference evidence="2" key="1">
    <citation type="submission" date="2020-05" db="EMBL/GenBank/DDBJ databases">
        <title>WGS assembly of Panicum virgatum.</title>
        <authorList>
            <person name="Lovell J.T."/>
            <person name="Jenkins J."/>
            <person name="Shu S."/>
            <person name="Juenger T.E."/>
            <person name="Schmutz J."/>
        </authorList>
    </citation>
    <scope>NUCLEOTIDE SEQUENCE</scope>
    <source>
        <strain evidence="2">AP13</strain>
    </source>
</reference>
<protein>
    <submittedName>
        <fullName evidence="2">Uncharacterized protein</fullName>
    </submittedName>
</protein>
<dbReference type="PROSITE" id="PS51257">
    <property type="entry name" value="PROKAR_LIPOPROTEIN"/>
    <property type="match status" value="1"/>
</dbReference>
<dbReference type="Proteomes" id="UP000823388">
    <property type="component" value="Chromosome 5K"/>
</dbReference>
<dbReference type="AlphaFoldDB" id="A0A8T0SRL2"/>
<feature type="compositionally biased region" description="Low complexity" evidence="1">
    <location>
        <begin position="21"/>
        <end position="31"/>
    </location>
</feature>
<evidence type="ECO:0000256" key="1">
    <source>
        <dbReference type="SAM" id="MobiDB-lite"/>
    </source>
</evidence>
<feature type="compositionally biased region" description="Pro residues" evidence="1">
    <location>
        <begin position="74"/>
        <end position="86"/>
    </location>
</feature>
<feature type="region of interest" description="Disordered" evidence="1">
    <location>
        <begin position="1"/>
        <end position="105"/>
    </location>
</feature>
<evidence type="ECO:0000313" key="2">
    <source>
        <dbReference type="EMBL" id="KAG2599844.1"/>
    </source>
</evidence>
<organism evidence="2 3">
    <name type="scientific">Panicum virgatum</name>
    <name type="common">Blackwell switchgrass</name>
    <dbReference type="NCBI Taxonomy" id="38727"/>
    <lineage>
        <taxon>Eukaryota</taxon>
        <taxon>Viridiplantae</taxon>
        <taxon>Streptophyta</taxon>
        <taxon>Embryophyta</taxon>
        <taxon>Tracheophyta</taxon>
        <taxon>Spermatophyta</taxon>
        <taxon>Magnoliopsida</taxon>
        <taxon>Liliopsida</taxon>
        <taxon>Poales</taxon>
        <taxon>Poaceae</taxon>
        <taxon>PACMAD clade</taxon>
        <taxon>Panicoideae</taxon>
        <taxon>Panicodae</taxon>
        <taxon>Paniceae</taxon>
        <taxon>Panicinae</taxon>
        <taxon>Panicum</taxon>
        <taxon>Panicum sect. Hiantes</taxon>
    </lineage>
</organism>
<dbReference type="EMBL" id="CM029045">
    <property type="protein sequence ID" value="KAG2599844.1"/>
    <property type="molecule type" value="Genomic_DNA"/>
</dbReference>
<comment type="caution">
    <text evidence="2">The sequence shown here is derived from an EMBL/GenBank/DDBJ whole genome shotgun (WGS) entry which is preliminary data.</text>
</comment>
<gene>
    <name evidence="2" type="ORF">PVAP13_5KG415507</name>
</gene>
<feature type="compositionally biased region" description="Gly residues" evidence="1">
    <location>
        <begin position="11"/>
        <end position="20"/>
    </location>
</feature>
<proteinExistence type="predicted"/>
<name>A0A8T0SRL2_PANVG</name>
<feature type="compositionally biased region" description="Basic and acidic residues" evidence="1">
    <location>
        <begin position="88"/>
        <end position="104"/>
    </location>
</feature>
<sequence length="123" mass="13299">MEGEKKRGRVPAGGRGGGPGRQPAAATAASACGLLRETRPPAPSGQSGRPGAVSFALYPQAHEGKRVDDSPAAIMPPPDYGWPTPPCWKKEGEPERRFKEDHRGRMTCPSRQLFFFSSPSDRR</sequence>
<accession>A0A8T0SRL2</accession>